<name>A0A9N9G2A8_FUNMO</name>
<organism evidence="1 2">
    <name type="scientific">Funneliformis mosseae</name>
    <name type="common">Endomycorrhizal fungus</name>
    <name type="synonym">Glomus mosseae</name>
    <dbReference type="NCBI Taxonomy" id="27381"/>
    <lineage>
        <taxon>Eukaryota</taxon>
        <taxon>Fungi</taxon>
        <taxon>Fungi incertae sedis</taxon>
        <taxon>Mucoromycota</taxon>
        <taxon>Glomeromycotina</taxon>
        <taxon>Glomeromycetes</taxon>
        <taxon>Glomerales</taxon>
        <taxon>Glomeraceae</taxon>
        <taxon>Funneliformis</taxon>
    </lineage>
</organism>
<dbReference type="AlphaFoldDB" id="A0A9N9G2A8"/>
<dbReference type="EMBL" id="CAJVPP010001780">
    <property type="protein sequence ID" value="CAG8572485.1"/>
    <property type="molecule type" value="Genomic_DNA"/>
</dbReference>
<sequence length="422" mass="47533">MRFGIQCTLDDIDLCRKIIKATEDVGKLISSVILFDEPLIVKAMIEEACVEDDSCPSDGDILGIAVPGSFVLLEDSGIERLYPQPLAKQFFKEHPDYDDIDIMVQFVLRSNYSYWFQGDPLPTDNSTTIDFAYMMLHEIIHSLGFFSSWGSWFEQVDNEIPYLTPEPRCVNVDDDDRCNLWTGFYEYIFDKYLLNLNTGGKLTDKTVQLNKFFGSDGIPNLSKNFLKIDFIHSPQFDIAKEMNVLATTSGTIGFLSWNDTDFSDCLVLETNINPFDNIISLSHVDNVKYNNTSDFLMRNDPLLGRSLHESIITSGNYTNGTLAGSIGPKLRKVLETLGYPTVDKSNTLHGPNLPIPHSIYNNSGNHSTSIAICQKYLLTIIRHVEFVDLMGAAEELLVSQLVNSLEVAHACSQTSHKKWYAQ</sequence>
<evidence type="ECO:0000313" key="1">
    <source>
        <dbReference type="EMBL" id="CAG8572485.1"/>
    </source>
</evidence>
<dbReference type="Proteomes" id="UP000789375">
    <property type="component" value="Unassembled WGS sequence"/>
</dbReference>
<reference evidence="1" key="1">
    <citation type="submission" date="2021-06" db="EMBL/GenBank/DDBJ databases">
        <authorList>
            <person name="Kallberg Y."/>
            <person name="Tangrot J."/>
            <person name="Rosling A."/>
        </authorList>
    </citation>
    <scope>NUCLEOTIDE SEQUENCE</scope>
    <source>
        <strain evidence="1">87-6 pot B 2015</strain>
    </source>
</reference>
<keyword evidence="2" id="KW-1185">Reference proteome</keyword>
<protein>
    <submittedName>
        <fullName evidence="1">6944_t:CDS:1</fullName>
    </submittedName>
</protein>
<comment type="caution">
    <text evidence="1">The sequence shown here is derived from an EMBL/GenBank/DDBJ whole genome shotgun (WGS) entry which is preliminary data.</text>
</comment>
<gene>
    <name evidence="1" type="ORF">FMOSSE_LOCUS7527</name>
</gene>
<proteinExistence type="predicted"/>
<accession>A0A9N9G2A8</accession>
<evidence type="ECO:0000313" key="2">
    <source>
        <dbReference type="Proteomes" id="UP000789375"/>
    </source>
</evidence>